<feature type="compositionally biased region" description="Low complexity" evidence="7">
    <location>
        <begin position="557"/>
        <end position="574"/>
    </location>
</feature>
<dbReference type="InterPro" id="IPR036396">
    <property type="entry name" value="Cyt_P450_sf"/>
</dbReference>
<evidence type="ECO:0000313" key="9">
    <source>
        <dbReference type="Proteomes" id="UP000789739"/>
    </source>
</evidence>
<dbReference type="GO" id="GO:0016705">
    <property type="term" value="F:oxidoreductase activity, acting on paired donors, with incorporation or reduction of molecular oxygen"/>
    <property type="evidence" value="ECO:0007669"/>
    <property type="project" value="InterPro"/>
</dbReference>
<accession>A0A9N8W3X7</accession>
<dbReference type="InterPro" id="IPR050121">
    <property type="entry name" value="Cytochrome_P450_monoxygenase"/>
</dbReference>
<dbReference type="PROSITE" id="PS00086">
    <property type="entry name" value="CYTOCHROME_P450"/>
    <property type="match status" value="1"/>
</dbReference>
<evidence type="ECO:0000256" key="2">
    <source>
        <dbReference type="ARBA" id="ARBA00010617"/>
    </source>
</evidence>
<keyword evidence="3 5" id="KW-0479">Metal-binding</keyword>
<dbReference type="PRINTS" id="PR00385">
    <property type="entry name" value="P450"/>
</dbReference>
<dbReference type="OrthoDB" id="1470350at2759"/>
<name>A0A9N8W3X7_9GLOM</name>
<comment type="cofactor">
    <cofactor evidence="1 5">
        <name>heme</name>
        <dbReference type="ChEBI" id="CHEBI:30413"/>
    </cofactor>
</comment>
<feature type="binding site" description="axial binding residue" evidence="5">
    <location>
        <position position="458"/>
    </location>
    <ligand>
        <name>heme</name>
        <dbReference type="ChEBI" id="CHEBI:30413"/>
    </ligand>
    <ligandPart>
        <name>Fe</name>
        <dbReference type="ChEBI" id="CHEBI:18248"/>
    </ligandPart>
</feature>
<keyword evidence="5 6" id="KW-0349">Heme</keyword>
<evidence type="ECO:0000256" key="7">
    <source>
        <dbReference type="SAM" id="MobiDB-lite"/>
    </source>
</evidence>
<keyword evidence="4 5" id="KW-0408">Iron</keyword>
<dbReference type="AlphaFoldDB" id="A0A9N8W3X7"/>
<keyword evidence="6" id="KW-0560">Oxidoreductase</keyword>
<dbReference type="InterPro" id="IPR017972">
    <property type="entry name" value="Cyt_P450_CS"/>
</dbReference>
<dbReference type="GO" id="GO:0004497">
    <property type="term" value="F:monooxygenase activity"/>
    <property type="evidence" value="ECO:0007669"/>
    <property type="project" value="UniProtKB-KW"/>
</dbReference>
<dbReference type="Pfam" id="PF00067">
    <property type="entry name" value="p450"/>
    <property type="match status" value="1"/>
</dbReference>
<proteinExistence type="inferred from homology"/>
<dbReference type="SUPFAM" id="SSF48264">
    <property type="entry name" value="Cytochrome P450"/>
    <property type="match status" value="1"/>
</dbReference>
<dbReference type="PANTHER" id="PTHR24305:SF166">
    <property type="entry name" value="CYTOCHROME P450 12A4, MITOCHONDRIAL-RELATED"/>
    <property type="match status" value="1"/>
</dbReference>
<dbReference type="EMBL" id="CAJVPI010000070">
    <property type="protein sequence ID" value="CAG8472742.1"/>
    <property type="molecule type" value="Genomic_DNA"/>
</dbReference>
<evidence type="ECO:0000313" key="8">
    <source>
        <dbReference type="EMBL" id="CAG8472742.1"/>
    </source>
</evidence>
<reference evidence="8" key="1">
    <citation type="submission" date="2021-06" db="EMBL/GenBank/DDBJ databases">
        <authorList>
            <person name="Kallberg Y."/>
            <person name="Tangrot J."/>
            <person name="Rosling A."/>
        </authorList>
    </citation>
    <scope>NUCLEOTIDE SEQUENCE</scope>
    <source>
        <strain evidence="8">BR232B</strain>
    </source>
</reference>
<dbReference type="PRINTS" id="PR00463">
    <property type="entry name" value="EP450I"/>
</dbReference>
<evidence type="ECO:0000256" key="3">
    <source>
        <dbReference type="ARBA" id="ARBA00022723"/>
    </source>
</evidence>
<keyword evidence="9" id="KW-1185">Reference proteome</keyword>
<dbReference type="PANTHER" id="PTHR24305">
    <property type="entry name" value="CYTOCHROME P450"/>
    <property type="match status" value="1"/>
</dbReference>
<sequence>MNSILRPFPFSVKESYYIILPDFEFSYGQLAFYLFSAVIAKLIYSAVYNYYISPLKAIPGPRLNAITKLPIRLRRPEGRVFDWFYSLHRQYGPVVRVSPRMVLFADKDAVRQILVSDDLPKSEEVVRIRVDASFQTLFSADDKTFHKTRKRLLSPAFSVKYTSSLEPFMHSCVQTLVGIIHNTVMNNSSEKPTTVNLYQYVQAAAFDIIGETAFGESFKLLENGKHPLPIKVFEELRKRVLRATFPFLKPFLQQDPYTEEFVTKIIRERHAQNANGVRRHDILQILIDAKDEETGKGLTEFEIYDQVMEFLIAGGDTTAFTINMALVLLLQNPQALRSLVAELDKTFSDVRDRDQSKPFVPDHDSLKHLKYLNAVIKETLRRFPTALAGVLRQTKTDTIIGGYFIPKDTLVTASFYQVQNSKELWGPDAEEWIPERWLDADRIPRNCLYGFGGGSRICIGRHFAWAEMRIMLASLVMNFDLTVIPGQNLELVHFITPSLKTKRFEVEEPDVKDKYYSKVNEDKRVLIEMARISTGKIKTTLRRIQYVEKTNTSLLNSSSMGTASRATTTSSKSTWKPNPFTPATPTSATSSDHNKSLPRRQLKRISTSFQGNFTPFHKSKPINPSTIPPIWPFGQRPFRLQNGVMGVAVSYGLYRNPDVQVAFGTFLLFMGVAISITVSKKYLSVLVLLSQLARAGAIVH</sequence>
<protein>
    <submittedName>
        <fullName evidence="8">11680_t:CDS:1</fullName>
    </submittedName>
</protein>
<organism evidence="8 9">
    <name type="scientific">Paraglomus brasilianum</name>
    <dbReference type="NCBI Taxonomy" id="144538"/>
    <lineage>
        <taxon>Eukaryota</taxon>
        <taxon>Fungi</taxon>
        <taxon>Fungi incertae sedis</taxon>
        <taxon>Mucoromycota</taxon>
        <taxon>Glomeromycotina</taxon>
        <taxon>Glomeromycetes</taxon>
        <taxon>Paraglomerales</taxon>
        <taxon>Paraglomeraceae</taxon>
        <taxon>Paraglomus</taxon>
    </lineage>
</organism>
<dbReference type="Proteomes" id="UP000789739">
    <property type="component" value="Unassembled WGS sequence"/>
</dbReference>
<dbReference type="Gene3D" id="1.10.630.10">
    <property type="entry name" value="Cytochrome P450"/>
    <property type="match status" value="1"/>
</dbReference>
<dbReference type="GO" id="GO:0020037">
    <property type="term" value="F:heme binding"/>
    <property type="evidence" value="ECO:0007669"/>
    <property type="project" value="InterPro"/>
</dbReference>
<feature type="compositionally biased region" description="Low complexity" evidence="7">
    <location>
        <begin position="581"/>
        <end position="591"/>
    </location>
</feature>
<dbReference type="InterPro" id="IPR002401">
    <property type="entry name" value="Cyt_P450_E_grp-I"/>
</dbReference>
<evidence type="ECO:0000256" key="5">
    <source>
        <dbReference type="PIRSR" id="PIRSR602401-1"/>
    </source>
</evidence>
<gene>
    <name evidence="8" type="ORF">PBRASI_LOCUS1152</name>
</gene>
<evidence type="ECO:0000256" key="6">
    <source>
        <dbReference type="RuleBase" id="RU000461"/>
    </source>
</evidence>
<keyword evidence="6" id="KW-0503">Monooxygenase</keyword>
<dbReference type="GO" id="GO:0005506">
    <property type="term" value="F:iron ion binding"/>
    <property type="evidence" value="ECO:0007669"/>
    <property type="project" value="InterPro"/>
</dbReference>
<feature type="region of interest" description="Disordered" evidence="7">
    <location>
        <begin position="556"/>
        <end position="599"/>
    </location>
</feature>
<comment type="similarity">
    <text evidence="2 6">Belongs to the cytochrome P450 family.</text>
</comment>
<evidence type="ECO:0000256" key="4">
    <source>
        <dbReference type="ARBA" id="ARBA00023004"/>
    </source>
</evidence>
<evidence type="ECO:0000256" key="1">
    <source>
        <dbReference type="ARBA" id="ARBA00001971"/>
    </source>
</evidence>
<comment type="caution">
    <text evidence="8">The sequence shown here is derived from an EMBL/GenBank/DDBJ whole genome shotgun (WGS) entry which is preliminary data.</text>
</comment>
<dbReference type="InterPro" id="IPR001128">
    <property type="entry name" value="Cyt_P450"/>
</dbReference>